<gene>
    <name evidence="1" type="ORF">ABT272_01290</name>
</gene>
<evidence type="ECO:0000313" key="1">
    <source>
        <dbReference type="EMBL" id="MER6426376.1"/>
    </source>
</evidence>
<dbReference type="EMBL" id="JBEPAZ010000001">
    <property type="protein sequence ID" value="MER6426376.1"/>
    <property type="molecule type" value="Genomic_DNA"/>
</dbReference>
<evidence type="ECO:0000313" key="2">
    <source>
        <dbReference type="Proteomes" id="UP001470023"/>
    </source>
</evidence>
<dbReference type="RefSeq" id="WP_206745524.1">
    <property type="nucleotide sequence ID" value="NZ_JBEPAZ010000001.1"/>
</dbReference>
<reference evidence="1 2" key="1">
    <citation type="submission" date="2024-06" db="EMBL/GenBank/DDBJ databases">
        <title>The Natural Products Discovery Center: Release of the First 8490 Sequenced Strains for Exploring Actinobacteria Biosynthetic Diversity.</title>
        <authorList>
            <person name="Kalkreuter E."/>
            <person name="Kautsar S.A."/>
            <person name="Yang D."/>
            <person name="Bader C.D."/>
            <person name="Teijaro C.N."/>
            <person name="Fluegel L."/>
            <person name="Davis C.M."/>
            <person name="Simpson J.R."/>
            <person name="Lauterbach L."/>
            <person name="Steele A.D."/>
            <person name="Gui C."/>
            <person name="Meng S."/>
            <person name="Li G."/>
            <person name="Viehrig K."/>
            <person name="Ye F."/>
            <person name="Su P."/>
            <person name="Kiefer A.F."/>
            <person name="Nichols A."/>
            <person name="Cepeda A.J."/>
            <person name="Yan W."/>
            <person name="Fan B."/>
            <person name="Jiang Y."/>
            <person name="Adhikari A."/>
            <person name="Zheng C.-J."/>
            <person name="Schuster L."/>
            <person name="Cowan T.M."/>
            <person name="Smanski M.J."/>
            <person name="Chevrette M.G."/>
            <person name="De Carvalho L.P.S."/>
            <person name="Shen B."/>
        </authorList>
    </citation>
    <scope>NUCLEOTIDE SEQUENCE [LARGE SCALE GENOMIC DNA]</scope>
    <source>
        <strain evidence="1 2">NPDC001166</strain>
    </source>
</reference>
<sequence length="57" mass="5992">MIVAATPFSVPWRARPGVRLLEDGAAGQEGGAPPHRSTVDLRSGTAVIRVTPGRLRS</sequence>
<keyword evidence="2" id="KW-1185">Reference proteome</keyword>
<comment type="caution">
    <text evidence="1">The sequence shown here is derived from an EMBL/GenBank/DDBJ whole genome shotgun (WGS) entry which is preliminary data.</text>
</comment>
<protein>
    <submittedName>
        <fullName evidence="1">Uncharacterized protein</fullName>
    </submittedName>
</protein>
<dbReference type="Proteomes" id="UP001470023">
    <property type="component" value="Unassembled WGS sequence"/>
</dbReference>
<organism evidence="1 2">
    <name type="scientific">Streptomyces sp. 900105245</name>
    <dbReference type="NCBI Taxonomy" id="3154379"/>
    <lineage>
        <taxon>Bacteria</taxon>
        <taxon>Bacillati</taxon>
        <taxon>Actinomycetota</taxon>
        <taxon>Actinomycetes</taxon>
        <taxon>Kitasatosporales</taxon>
        <taxon>Streptomycetaceae</taxon>
        <taxon>Streptomyces</taxon>
    </lineage>
</organism>
<name>A0ABV1TY16_9ACTN</name>
<accession>A0ABV1TY16</accession>
<proteinExistence type="predicted"/>